<feature type="domain" description="Peptidase S26" evidence="9">
    <location>
        <begin position="9"/>
        <end position="168"/>
    </location>
</feature>
<protein>
    <recommendedName>
        <fullName evidence="3 7">Signal peptidase I</fullName>
        <ecNumber evidence="3 7">3.4.21.89</ecNumber>
    </recommendedName>
</protein>
<proteinExistence type="inferred from homology"/>
<sequence length="182" mass="20423">MRKFLGSLLEVAEVAAIAVVAVLLIRAFLVQPFLVSGDSMVPTFQNGDYLLVDELTYRLREPQRGEVIVFRYPKDEKLFFIKRIIGLPGERVEINDGRVTILNSENPQGFILAEPYLSSSQGTSGNEDVTLGKDEYFVLGDNRSFSLDSRSWGSVVKPEIMGLVRMRLLPLNSFNVFEAPAY</sequence>
<evidence type="ECO:0000259" key="9">
    <source>
        <dbReference type="Pfam" id="PF10502"/>
    </source>
</evidence>
<comment type="catalytic activity">
    <reaction evidence="1 7">
        <text>Cleavage of hydrophobic, N-terminal signal or leader sequences from secreted and periplasmic proteins.</text>
        <dbReference type="EC" id="3.4.21.89"/>
    </reaction>
</comment>
<keyword evidence="5 7" id="KW-0378">Hydrolase</keyword>
<feature type="active site" evidence="6">
    <location>
        <position position="82"/>
    </location>
</feature>
<feature type="active site" evidence="6">
    <location>
        <position position="39"/>
    </location>
</feature>
<dbReference type="PROSITE" id="PS00501">
    <property type="entry name" value="SPASE_I_1"/>
    <property type="match status" value="1"/>
</dbReference>
<evidence type="ECO:0000256" key="4">
    <source>
        <dbReference type="ARBA" id="ARBA00022670"/>
    </source>
</evidence>
<dbReference type="InterPro" id="IPR019758">
    <property type="entry name" value="Pept_S26A_signal_pept_1_CS"/>
</dbReference>
<dbReference type="GO" id="GO:0016020">
    <property type="term" value="C:membrane"/>
    <property type="evidence" value="ECO:0007669"/>
    <property type="project" value="UniProtKB-SubCell"/>
</dbReference>
<reference evidence="10 11" key="1">
    <citation type="journal article" date="2016" name="Nat. Commun.">
        <title>Thousands of microbial genomes shed light on interconnected biogeochemical processes in an aquifer system.</title>
        <authorList>
            <person name="Anantharaman K."/>
            <person name="Brown C.T."/>
            <person name="Hug L.A."/>
            <person name="Sharon I."/>
            <person name="Castelle C.J."/>
            <person name="Probst A.J."/>
            <person name="Thomas B.C."/>
            <person name="Singh A."/>
            <person name="Wilkins M.J."/>
            <person name="Karaoz U."/>
            <person name="Brodie E.L."/>
            <person name="Williams K.H."/>
            <person name="Hubbard S.S."/>
            <person name="Banfield J.F."/>
        </authorList>
    </citation>
    <scope>NUCLEOTIDE SEQUENCE [LARGE SCALE GENOMIC DNA]</scope>
</reference>
<evidence type="ECO:0000256" key="6">
    <source>
        <dbReference type="PIRSR" id="PIRSR600223-1"/>
    </source>
</evidence>
<dbReference type="GO" id="GO:0004252">
    <property type="term" value="F:serine-type endopeptidase activity"/>
    <property type="evidence" value="ECO:0007669"/>
    <property type="project" value="InterPro"/>
</dbReference>
<keyword evidence="4 7" id="KW-0645">Protease</keyword>
<accession>A0A1G2C9Z0</accession>
<dbReference type="EC" id="3.4.21.89" evidence="3 7"/>
<dbReference type="PANTHER" id="PTHR43390:SF1">
    <property type="entry name" value="CHLOROPLAST PROCESSING PEPTIDASE"/>
    <property type="match status" value="1"/>
</dbReference>
<comment type="similarity">
    <text evidence="2 8">Belongs to the peptidase S26 family.</text>
</comment>
<dbReference type="EMBL" id="MHKX01000013">
    <property type="protein sequence ID" value="OGY98204.1"/>
    <property type="molecule type" value="Genomic_DNA"/>
</dbReference>
<evidence type="ECO:0000256" key="1">
    <source>
        <dbReference type="ARBA" id="ARBA00000677"/>
    </source>
</evidence>
<dbReference type="SUPFAM" id="SSF51306">
    <property type="entry name" value="LexA/Signal peptidase"/>
    <property type="match status" value="1"/>
</dbReference>
<evidence type="ECO:0000256" key="8">
    <source>
        <dbReference type="RuleBase" id="RU362042"/>
    </source>
</evidence>
<dbReference type="PROSITE" id="PS00760">
    <property type="entry name" value="SPASE_I_2"/>
    <property type="match status" value="1"/>
</dbReference>
<evidence type="ECO:0000256" key="7">
    <source>
        <dbReference type="RuleBase" id="RU003993"/>
    </source>
</evidence>
<dbReference type="GO" id="GO:0009003">
    <property type="term" value="F:signal peptidase activity"/>
    <property type="evidence" value="ECO:0007669"/>
    <property type="project" value="UniProtKB-EC"/>
</dbReference>
<dbReference type="PANTHER" id="PTHR43390">
    <property type="entry name" value="SIGNAL PEPTIDASE I"/>
    <property type="match status" value="1"/>
</dbReference>
<dbReference type="InterPro" id="IPR019757">
    <property type="entry name" value="Pept_S26A_signal_pept_1_Lys-AS"/>
</dbReference>
<evidence type="ECO:0000313" key="10">
    <source>
        <dbReference type="EMBL" id="OGY98204.1"/>
    </source>
</evidence>
<organism evidence="10 11">
    <name type="scientific">Candidatus Liptonbacteria bacterium RIFCSPHIGHO2_01_FULL_57_28</name>
    <dbReference type="NCBI Taxonomy" id="1798647"/>
    <lineage>
        <taxon>Bacteria</taxon>
        <taxon>Candidatus Liptoniibacteriota</taxon>
    </lineage>
</organism>
<dbReference type="Gene3D" id="2.10.109.10">
    <property type="entry name" value="Umud Fragment, subunit A"/>
    <property type="match status" value="1"/>
</dbReference>
<gene>
    <name evidence="10" type="ORF">A2855_02780</name>
</gene>
<dbReference type="InterPro" id="IPR000223">
    <property type="entry name" value="Pept_S26A_signal_pept_1"/>
</dbReference>
<evidence type="ECO:0000256" key="3">
    <source>
        <dbReference type="ARBA" id="ARBA00013208"/>
    </source>
</evidence>
<dbReference type="InterPro" id="IPR019756">
    <property type="entry name" value="Pept_S26A_signal_pept_1_Ser-AS"/>
</dbReference>
<dbReference type="Proteomes" id="UP000179059">
    <property type="component" value="Unassembled WGS sequence"/>
</dbReference>
<comment type="subcellular location">
    <subcellularLocation>
        <location evidence="8">Membrane</location>
        <topology evidence="8">Single-pass type II membrane protein</topology>
    </subcellularLocation>
</comment>
<name>A0A1G2C9Z0_9BACT</name>
<dbReference type="GO" id="GO:0006465">
    <property type="term" value="P:signal peptide processing"/>
    <property type="evidence" value="ECO:0007669"/>
    <property type="project" value="InterPro"/>
</dbReference>
<dbReference type="AlphaFoldDB" id="A0A1G2C9Z0"/>
<dbReference type="InterPro" id="IPR036286">
    <property type="entry name" value="LexA/Signal_pep-like_sf"/>
</dbReference>
<comment type="caution">
    <text evidence="10">The sequence shown here is derived from an EMBL/GenBank/DDBJ whole genome shotgun (WGS) entry which is preliminary data.</text>
</comment>
<dbReference type="STRING" id="1798647.A2855_02780"/>
<dbReference type="PRINTS" id="PR00727">
    <property type="entry name" value="LEADERPTASE"/>
</dbReference>
<dbReference type="InterPro" id="IPR019533">
    <property type="entry name" value="Peptidase_S26"/>
</dbReference>
<dbReference type="NCBIfam" id="TIGR02227">
    <property type="entry name" value="sigpep_I_bact"/>
    <property type="match status" value="1"/>
</dbReference>
<dbReference type="PROSITE" id="PS00761">
    <property type="entry name" value="SPASE_I_3"/>
    <property type="match status" value="1"/>
</dbReference>
<evidence type="ECO:0000256" key="5">
    <source>
        <dbReference type="ARBA" id="ARBA00022801"/>
    </source>
</evidence>
<evidence type="ECO:0000313" key="11">
    <source>
        <dbReference type="Proteomes" id="UP000179059"/>
    </source>
</evidence>
<dbReference type="CDD" id="cd06530">
    <property type="entry name" value="S26_SPase_I"/>
    <property type="match status" value="1"/>
</dbReference>
<dbReference type="Pfam" id="PF10502">
    <property type="entry name" value="Peptidase_S26"/>
    <property type="match status" value="1"/>
</dbReference>
<evidence type="ECO:0000256" key="2">
    <source>
        <dbReference type="ARBA" id="ARBA00009370"/>
    </source>
</evidence>